<evidence type="ECO:0000313" key="5">
    <source>
        <dbReference type="Proteomes" id="UP000223913"/>
    </source>
</evidence>
<evidence type="ECO:0000313" key="4">
    <source>
        <dbReference type="EMBL" id="PHN05084.1"/>
    </source>
</evidence>
<gene>
    <name evidence="4" type="ORF">CRP01_18850</name>
</gene>
<dbReference type="NCBIfam" id="TIGR00654">
    <property type="entry name" value="PhzF_family"/>
    <property type="match status" value="1"/>
</dbReference>
<dbReference type="PANTHER" id="PTHR13774">
    <property type="entry name" value="PHENAZINE BIOSYNTHESIS PROTEIN"/>
    <property type="match status" value="1"/>
</dbReference>
<dbReference type="PANTHER" id="PTHR13774:SF17">
    <property type="entry name" value="PHENAZINE BIOSYNTHESIS-LIKE DOMAIN-CONTAINING PROTEIN"/>
    <property type="match status" value="1"/>
</dbReference>
<feature type="active site" evidence="3">
    <location>
        <position position="45"/>
    </location>
</feature>
<dbReference type="Gene3D" id="3.10.310.10">
    <property type="entry name" value="Diaminopimelate Epimerase, Chain A, domain 1"/>
    <property type="match status" value="2"/>
</dbReference>
<keyword evidence="5" id="KW-1185">Reference proteome</keyword>
<reference evidence="4 5" key="1">
    <citation type="submission" date="2017-10" db="EMBL/GenBank/DDBJ databases">
        <title>The draft genome sequence of Lewinella nigricans NBRC 102662.</title>
        <authorList>
            <person name="Wang K."/>
        </authorList>
    </citation>
    <scope>NUCLEOTIDE SEQUENCE [LARGE SCALE GENOMIC DNA]</scope>
    <source>
        <strain evidence="4 5">NBRC 102662</strain>
    </source>
</reference>
<name>A0A2D0N992_FLAN2</name>
<sequence>MYKLYQVDAFTNELFGGNPAAIVPLESWLSDDVLQAIALENNLSETAFFVPEGSGFQLRWFTPGMEVDLCGHATLATAHVLFEHLDYAGQQITFQSRSGALYVTRAEQGYRMDFPADLAEVVNPPEALVKALGELPLEVLKGKEDYMAVFPDEATIRDLQPDFRKMMELGGRGVIATAPGNYVDFVSRCFFPNAGIDEDPVTGSAHTVMTPYWAEKLGKNTLEARQISARGGELLCTLEGDRVFLEGEAVSFLEGTFKI</sequence>
<dbReference type="RefSeq" id="WP_099151631.1">
    <property type="nucleotide sequence ID" value="NZ_PDUD01000023.1"/>
</dbReference>
<dbReference type="PIRSF" id="PIRSF016184">
    <property type="entry name" value="PhzC_PhzF"/>
    <property type="match status" value="1"/>
</dbReference>
<evidence type="ECO:0000256" key="1">
    <source>
        <dbReference type="ARBA" id="ARBA00008270"/>
    </source>
</evidence>
<dbReference type="Pfam" id="PF02567">
    <property type="entry name" value="PhzC-PhzF"/>
    <property type="match status" value="1"/>
</dbReference>
<dbReference type="InterPro" id="IPR003719">
    <property type="entry name" value="Phenazine_PhzF-like"/>
</dbReference>
<evidence type="ECO:0000256" key="2">
    <source>
        <dbReference type="ARBA" id="ARBA00023235"/>
    </source>
</evidence>
<proteinExistence type="inferred from homology"/>
<organism evidence="4 5">
    <name type="scientific">Flavilitoribacter nigricans (strain ATCC 23147 / DSM 23189 / NBRC 102662 / NCIMB 1420 / SS-2)</name>
    <name type="common">Lewinella nigricans</name>
    <dbReference type="NCBI Taxonomy" id="1122177"/>
    <lineage>
        <taxon>Bacteria</taxon>
        <taxon>Pseudomonadati</taxon>
        <taxon>Bacteroidota</taxon>
        <taxon>Saprospiria</taxon>
        <taxon>Saprospirales</taxon>
        <taxon>Lewinellaceae</taxon>
        <taxon>Flavilitoribacter</taxon>
    </lineage>
</organism>
<comment type="similarity">
    <text evidence="1">Belongs to the PhzF family.</text>
</comment>
<keyword evidence="2 4" id="KW-0413">Isomerase</keyword>
<dbReference type="EMBL" id="PDUD01000023">
    <property type="protein sequence ID" value="PHN05084.1"/>
    <property type="molecule type" value="Genomic_DNA"/>
</dbReference>
<protein>
    <submittedName>
        <fullName evidence="4">Isomerase</fullName>
    </submittedName>
</protein>
<accession>A0A2D0N992</accession>
<dbReference type="GO" id="GO:0016853">
    <property type="term" value="F:isomerase activity"/>
    <property type="evidence" value="ECO:0007669"/>
    <property type="project" value="UniProtKB-KW"/>
</dbReference>
<dbReference type="AlphaFoldDB" id="A0A2D0N992"/>
<dbReference type="OrthoDB" id="9788221at2"/>
<dbReference type="SUPFAM" id="SSF54506">
    <property type="entry name" value="Diaminopimelate epimerase-like"/>
    <property type="match status" value="1"/>
</dbReference>
<dbReference type="GO" id="GO:0005737">
    <property type="term" value="C:cytoplasm"/>
    <property type="evidence" value="ECO:0007669"/>
    <property type="project" value="TreeGrafter"/>
</dbReference>
<evidence type="ECO:0000256" key="3">
    <source>
        <dbReference type="PIRSR" id="PIRSR016184-1"/>
    </source>
</evidence>
<dbReference type="Proteomes" id="UP000223913">
    <property type="component" value="Unassembled WGS sequence"/>
</dbReference>
<comment type="caution">
    <text evidence="4">The sequence shown here is derived from an EMBL/GenBank/DDBJ whole genome shotgun (WGS) entry which is preliminary data.</text>
</comment>